<protein>
    <submittedName>
        <fullName evidence="1">Uncharacterized protein</fullName>
    </submittedName>
</protein>
<gene>
    <name evidence="1" type="ORF">DSO57_1027893</name>
</gene>
<evidence type="ECO:0000313" key="2">
    <source>
        <dbReference type="Proteomes" id="UP001165960"/>
    </source>
</evidence>
<organism evidence="1 2">
    <name type="scientific">Entomophthora muscae</name>
    <dbReference type="NCBI Taxonomy" id="34485"/>
    <lineage>
        <taxon>Eukaryota</taxon>
        <taxon>Fungi</taxon>
        <taxon>Fungi incertae sedis</taxon>
        <taxon>Zoopagomycota</taxon>
        <taxon>Entomophthoromycotina</taxon>
        <taxon>Entomophthoromycetes</taxon>
        <taxon>Entomophthorales</taxon>
        <taxon>Entomophthoraceae</taxon>
        <taxon>Entomophthora</taxon>
    </lineage>
</organism>
<dbReference type="EMBL" id="QTSX02003013">
    <property type="protein sequence ID" value="KAJ9072407.1"/>
    <property type="molecule type" value="Genomic_DNA"/>
</dbReference>
<comment type="caution">
    <text evidence="1">The sequence shown here is derived from an EMBL/GenBank/DDBJ whole genome shotgun (WGS) entry which is preliminary data.</text>
</comment>
<proteinExistence type="predicted"/>
<sequence length="125" mass="13355">MDLFHCPPDGDPDVRPLGDGRAASYQGSPVLPGHAPKCTPGCLLHAGDGPGYMISSTFLSPSRWTPLLATILAQHWMASWWGFSPGWERSLLPLYSWRVAGSLKGAGIPLKISLADSGCRVDSPI</sequence>
<evidence type="ECO:0000313" key="1">
    <source>
        <dbReference type="EMBL" id="KAJ9072407.1"/>
    </source>
</evidence>
<accession>A0ACC2TDV1</accession>
<reference evidence="1" key="1">
    <citation type="submission" date="2022-04" db="EMBL/GenBank/DDBJ databases">
        <title>Genome of the entomopathogenic fungus Entomophthora muscae.</title>
        <authorList>
            <person name="Elya C."/>
            <person name="Lovett B.R."/>
            <person name="Lee E."/>
            <person name="Macias A.M."/>
            <person name="Hajek A.E."/>
            <person name="De Bivort B.L."/>
            <person name="Kasson M.T."/>
            <person name="De Fine Licht H.H."/>
            <person name="Stajich J.E."/>
        </authorList>
    </citation>
    <scope>NUCLEOTIDE SEQUENCE</scope>
    <source>
        <strain evidence="1">Berkeley</strain>
    </source>
</reference>
<name>A0ACC2TDV1_9FUNG</name>
<keyword evidence="2" id="KW-1185">Reference proteome</keyword>
<dbReference type="Proteomes" id="UP001165960">
    <property type="component" value="Unassembled WGS sequence"/>
</dbReference>